<sequence length="83" mass="9341">MTIKQYLIEEIEVLLQFPLNSTQAGIKVHHNARQEMIDATENLYKKGLISQHDGGYLTDLGYEAAEHLQHALQIICSESSETA</sequence>
<reference evidence="2" key="1">
    <citation type="submission" date="2016-10" db="EMBL/GenBank/DDBJ databases">
        <authorList>
            <person name="Varghese N."/>
            <person name="Submissions S."/>
        </authorList>
    </citation>
    <scope>NUCLEOTIDE SEQUENCE [LARGE SCALE GENOMIC DNA]</scope>
    <source>
        <strain evidence="2">DSM 11578</strain>
    </source>
</reference>
<dbReference type="STRING" id="45496.SAMN04488079_104115"/>
<gene>
    <name evidence="1" type="ORF">SAMN04488079_104115</name>
</gene>
<dbReference type="InterPro" id="IPR013468">
    <property type="entry name" value="CHP02647"/>
</dbReference>
<dbReference type="Pfam" id="PF18918">
    <property type="entry name" value="DUF5669"/>
    <property type="match status" value="1"/>
</dbReference>
<dbReference type="NCBIfam" id="TIGR02647">
    <property type="entry name" value="DNA"/>
    <property type="match status" value="1"/>
</dbReference>
<organism evidence="1 2">
    <name type="scientific">Methylophaga sulfidovorans</name>
    <dbReference type="NCBI Taxonomy" id="45496"/>
    <lineage>
        <taxon>Bacteria</taxon>
        <taxon>Pseudomonadati</taxon>
        <taxon>Pseudomonadota</taxon>
        <taxon>Gammaproteobacteria</taxon>
        <taxon>Thiotrichales</taxon>
        <taxon>Piscirickettsiaceae</taxon>
        <taxon>Methylophaga</taxon>
    </lineage>
</organism>
<proteinExistence type="predicted"/>
<dbReference type="OrthoDB" id="5600572at2"/>
<dbReference type="AlphaFoldDB" id="A0A1I3WBG7"/>
<dbReference type="RefSeq" id="WP_091711963.1">
    <property type="nucleotide sequence ID" value="NZ_FOSH01000004.1"/>
</dbReference>
<evidence type="ECO:0000313" key="2">
    <source>
        <dbReference type="Proteomes" id="UP000198924"/>
    </source>
</evidence>
<dbReference type="Proteomes" id="UP000198924">
    <property type="component" value="Unassembled WGS sequence"/>
</dbReference>
<accession>A0A1I3WBG7</accession>
<dbReference type="EMBL" id="FOSH01000004">
    <property type="protein sequence ID" value="SFK04579.1"/>
    <property type="molecule type" value="Genomic_DNA"/>
</dbReference>
<evidence type="ECO:0000313" key="1">
    <source>
        <dbReference type="EMBL" id="SFK04579.1"/>
    </source>
</evidence>
<protein>
    <submittedName>
        <fullName evidence="1">TIGR02647 family protein</fullName>
    </submittedName>
</protein>
<keyword evidence="2" id="KW-1185">Reference proteome</keyword>
<name>A0A1I3WBG7_9GAMM</name>